<evidence type="ECO:0000256" key="1">
    <source>
        <dbReference type="ARBA" id="ARBA00023125"/>
    </source>
</evidence>
<name>A0ABY7WT18_9LACO</name>
<evidence type="ECO:0000256" key="2">
    <source>
        <dbReference type="SAM" id="Coils"/>
    </source>
</evidence>
<evidence type="ECO:0000313" key="5">
    <source>
        <dbReference type="Proteomes" id="UP001220377"/>
    </source>
</evidence>
<organism evidence="4 5">
    <name type="scientific">Lacticaseibacillus pabuli</name>
    <dbReference type="NCBI Taxonomy" id="3025672"/>
    <lineage>
        <taxon>Bacteria</taxon>
        <taxon>Bacillati</taxon>
        <taxon>Bacillota</taxon>
        <taxon>Bacilli</taxon>
        <taxon>Lactobacillales</taxon>
        <taxon>Lactobacillaceae</taxon>
        <taxon>Lacticaseibacillus</taxon>
    </lineage>
</organism>
<accession>A0ABY7WT18</accession>
<dbReference type="InterPro" id="IPR000551">
    <property type="entry name" value="MerR-type_HTH_dom"/>
</dbReference>
<dbReference type="RefSeq" id="WP_274259372.1">
    <property type="nucleotide sequence ID" value="NZ_CP117884.1"/>
</dbReference>
<gene>
    <name evidence="4" type="ORF">PQ472_09470</name>
</gene>
<dbReference type="CDD" id="cd01109">
    <property type="entry name" value="HTH_YyaN"/>
    <property type="match status" value="1"/>
</dbReference>
<sequence length="131" mass="14931">MTMTLKEVAAYYDISEHTLRYYDKINLVPGITRDAHGYRVFSDLAVGWLRYIIAFRSTGMPIADVRHYIELDNQGDVTQSERLAMLEKQAAHLRKQIANLQQQQDLIETKISHFKADTATPHADALVVKGV</sequence>
<keyword evidence="1" id="KW-0238">DNA-binding</keyword>
<keyword evidence="2" id="KW-0175">Coiled coil</keyword>
<protein>
    <submittedName>
        <fullName evidence="4">MerR family transcriptional regulator</fullName>
    </submittedName>
</protein>
<dbReference type="Gene3D" id="1.10.1660.10">
    <property type="match status" value="1"/>
</dbReference>
<reference evidence="4 5" key="1">
    <citation type="submission" date="2023-02" db="EMBL/GenBank/DDBJ databases">
        <title>Genome sequence of Lacticaseibacillus sp. KACC 23028.</title>
        <authorList>
            <person name="Kim S."/>
            <person name="Heo J."/>
            <person name="Kwon S.-W."/>
        </authorList>
    </citation>
    <scope>NUCLEOTIDE SEQUENCE [LARGE SCALE GENOMIC DNA]</scope>
    <source>
        <strain evidence="4 5">KACC 23028</strain>
    </source>
</reference>
<evidence type="ECO:0000313" key="4">
    <source>
        <dbReference type="EMBL" id="WDF82116.1"/>
    </source>
</evidence>
<dbReference type="PANTHER" id="PTHR30204:SF98">
    <property type="entry name" value="HTH-TYPE TRANSCRIPTIONAL REGULATOR ADHR"/>
    <property type="match status" value="1"/>
</dbReference>
<dbReference type="Pfam" id="PF13411">
    <property type="entry name" value="MerR_1"/>
    <property type="match status" value="1"/>
</dbReference>
<keyword evidence="5" id="KW-1185">Reference proteome</keyword>
<feature type="coiled-coil region" evidence="2">
    <location>
        <begin position="83"/>
        <end position="110"/>
    </location>
</feature>
<proteinExistence type="predicted"/>
<dbReference type="SUPFAM" id="SSF46955">
    <property type="entry name" value="Putative DNA-binding domain"/>
    <property type="match status" value="1"/>
</dbReference>
<dbReference type="SMART" id="SM00422">
    <property type="entry name" value="HTH_MERR"/>
    <property type="match status" value="1"/>
</dbReference>
<dbReference type="PANTHER" id="PTHR30204">
    <property type="entry name" value="REDOX-CYCLING DRUG-SENSING TRANSCRIPTIONAL ACTIVATOR SOXR"/>
    <property type="match status" value="1"/>
</dbReference>
<feature type="domain" description="HTH merR-type" evidence="3">
    <location>
        <begin position="1"/>
        <end position="71"/>
    </location>
</feature>
<evidence type="ECO:0000259" key="3">
    <source>
        <dbReference type="PROSITE" id="PS50937"/>
    </source>
</evidence>
<dbReference type="Proteomes" id="UP001220377">
    <property type="component" value="Chromosome"/>
</dbReference>
<dbReference type="InterPro" id="IPR047057">
    <property type="entry name" value="MerR_fam"/>
</dbReference>
<dbReference type="EMBL" id="CP117884">
    <property type="protein sequence ID" value="WDF82116.1"/>
    <property type="molecule type" value="Genomic_DNA"/>
</dbReference>
<dbReference type="PROSITE" id="PS50937">
    <property type="entry name" value="HTH_MERR_2"/>
    <property type="match status" value="1"/>
</dbReference>
<dbReference type="InterPro" id="IPR009061">
    <property type="entry name" value="DNA-bd_dom_put_sf"/>
</dbReference>